<dbReference type="EMBL" id="BAABRN010000002">
    <property type="protein sequence ID" value="GAA5500536.1"/>
    <property type="molecule type" value="Genomic_DNA"/>
</dbReference>
<proteinExistence type="predicted"/>
<accession>A0ABP9V5K4</accession>
<evidence type="ECO:0000259" key="1">
    <source>
        <dbReference type="Pfam" id="PF01337"/>
    </source>
</evidence>
<dbReference type="Proteomes" id="UP001458946">
    <property type="component" value="Unassembled WGS sequence"/>
</dbReference>
<evidence type="ECO:0000313" key="3">
    <source>
        <dbReference type="Proteomes" id="UP001458946"/>
    </source>
</evidence>
<protein>
    <recommendedName>
        <fullName evidence="1">Barstar (barnase inhibitor) domain-containing protein</fullName>
    </recommendedName>
</protein>
<evidence type="ECO:0000313" key="2">
    <source>
        <dbReference type="EMBL" id="GAA5500536.1"/>
    </source>
</evidence>
<feature type="domain" description="Barstar (barnase inhibitor)" evidence="1">
    <location>
        <begin position="59"/>
        <end position="125"/>
    </location>
</feature>
<gene>
    <name evidence="2" type="ORF">Dxin01_00257</name>
</gene>
<organism evidence="2 3">
    <name type="scientific">Deinococcus xinjiangensis</name>
    <dbReference type="NCBI Taxonomy" id="457454"/>
    <lineage>
        <taxon>Bacteria</taxon>
        <taxon>Thermotogati</taxon>
        <taxon>Deinococcota</taxon>
        <taxon>Deinococci</taxon>
        <taxon>Deinococcales</taxon>
        <taxon>Deinococcaceae</taxon>
        <taxon>Deinococcus</taxon>
    </lineage>
</organism>
<keyword evidence="3" id="KW-1185">Reference proteome</keyword>
<comment type="caution">
    <text evidence="2">The sequence shown here is derived from an EMBL/GenBank/DDBJ whole genome shotgun (WGS) entry which is preliminary data.</text>
</comment>
<reference evidence="2 3" key="1">
    <citation type="submission" date="2024-02" db="EMBL/GenBank/DDBJ databases">
        <title>Deinococcus xinjiangensis NBRC 107630.</title>
        <authorList>
            <person name="Ichikawa N."/>
            <person name="Katano-Makiyama Y."/>
            <person name="Hidaka K."/>
        </authorList>
    </citation>
    <scope>NUCLEOTIDE SEQUENCE [LARGE SCALE GENOMIC DNA]</scope>
    <source>
        <strain evidence="2 3">NBRC 107630</strain>
    </source>
</reference>
<name>A0ABP9V5K4_9DEIO</name>
<dbReference type="RefSeq" id="WP_353540523.1">
    <property type="nucleotide sequence ID" value="NZ_BAABRN010000002.1"/>
</dbReference>
<sequence>MDYFVLDKSGNGFSRFEEFSEKHILVEIDGNGLDEDKLFAAYGSQIYSEERSSLNPIFENSNYFGRNYDAFAECLSIAPQAIGQDVFVTHSNLLFAPKDLMDIYFDMMREESASNWTDGRTFFLFTKQDKDILFELYLSERA</sequence>
<dbReference type="Pfam" id="PF01337">
    <property type="entry name" value="Barstar"/>
    <property type="match status" value="1"/>
</dbReference>
<dbReference type="InterPro" id="IPR000468">
    <property type="entry name" value="Barstar"/>
</dbReference>